<dbReference type="Proteomes" id="UP001066276">
    <property type="component" value="Chromosome 7"/>
</dbReference>
<evidence type="ECO:0000313" key="2">
    <source>
        <dbReference type="Proteomes" id="UP001066276"/>
    </source>
</evidence>
<reference evidence="1" key="1">
    <citation type="journal article" date="2022" name="bioRxiv">
        <title>Sequencing and chromosome-scale assembly of the giantPleurodeles waltlgenome.</title>
        <authorList>
            <person name="Brown T."/>
            <person name="Elewa A."/>
            <person name="Iarovenko S."/>
            <person name="Subramanian E."/>
            <person name="Araus A.J."/>
            <person name="Petzold A."/>
            <person name="Susuki M."/>
            <person name="Suzuki K.-i.T."/>
            <person name="Hayashi T."/>
            <person name="Toyoda A."/>
            <person name="Oliveira C."/>
            <person name="Osipova E."/>
            <person name="Leigh N.D."/>
            <person name="Simon A."/>
            <person name="Yun M.H."/>
        </authorList>
    </citation>
    <scope>NUCLEOTIDE SEQUENCE</scope>
    <source>
        <strain evidence="1">20211129_DDA</strain>
        <tissue evidence="1">Liver</tissue>
    </source>
</reference>
<organism evidence="1 2">
    <name type="scientific">Pleurodeles waltl</name>
    <name type="common">Iberian ribbed newt</name>
    <dbReference type="NCBI Taxonomy" id="8319"/>
    <lineage>
        <taxon>Eukaryota</taxon>
        <taxon>Metazoa</taxon>
        <taxon>Chordata</taxon>
        <taxon>Craniata</taxon>
        <taxon>Vertebrata</taxon>
        <taxon>Euteleostomi</taxon>
        <taxon>Amphibia</taxon>
        <taxon>Batrachia</taxon>
        <taxon>Caudata</taxon>
        <taxon>Salamandroidea</taxon>
        <taxon>Salamandridae</taxon>
        <taxon>Pleurodelinae</taxon>
        <taxon>Pleurodeles</taxon>
    </lineage>
</organism>
<dbReference type="EMBL" id="JANPWB010000011">
    <property type="protein sequence ID" value="KAJ1129797.1"/>
    <property type="molecule type" value="Genomic_DNA"/>
</dbReference>
<dbReference type="AlphaFoldDB" id="A0AAV7PRB2"/>
<gene>
    <name evidence="1" type="ORF">NDU88_008162</name>
</gene>
<name>A0AAV7PRB2_PLEWA</name>
<sequence length="107" mass="12706">MFETVVVQKLKELAPKNQWQNDNGSKLEREAIYHLQRDKSIVIRQSDKGGNVVILSREMFLEEGYRQLNDKECYESAEYSIVSTLGFRYFTFYPRYIRTLTDLRGDQ</sequence>
<evidence type="ECO:0000313" key="1">
    <source>
        <dbReference type="EMBL" id="KAJ1129797.1"/>
    </source>
</evidence>
<keyword evidence="2" id="KW-1185">Reference proteome</keyword>
<proteinExistence type="predicted"/>
<accession>A0AAV7PRB2</accession>
<comment type="caution">
    <text evidence="1">The sequence shown here is derived from an EMBL/GenBank/DDBJ whole genome shotgun (WGS) entry which is preliminary data.</text>
</comment>
<protein>
    <submittedName>
        <fullName evidence="1">Uncharacterized protein</fullName>
    </submittedName>
</protein>